<reference evidence="1" key="1">
    <citation type="journal article" date="2021" name="PeerJ">
        <title>Extensive microbial diversity within the chicken gut microbiome revealed by metagenomics and culture.</title>
        <authorList>
            <person name="Gilroy R."/>
            <person name="Ravi A."/>
            <person name="Getino M."/>
            <person name="Pursley I."/>
            <person name="Horton D.L."/>
            <person name="Alikhan N.F."/>
            <person name="Baker D."/>
            <person name="Gharbi K."/>
            <person name="Hall N."/>
            <person name="Watson M."/>
            <person name="Adriaenssens E.M."/>
            <person name="Foster-Nyarko E."/>
            <person name="Jarju S."/>
            <person name="Secka A."/>
            <person name="Antonio M."/>
            <person name="Oren A."/>
            <person name="Chaudhuri R.R."/>
            <person name="La Ragione R."/>
            <person name="Hildebrand F."/>
            <person name="Pallen M.J."/>
        </authorList>
    </citation>
    <scope>NUCLEOTIDE SEQUENCE</scope>
    <source>
        <strain evidence="1">CHK32-1732</strain>
    </source>
</reference>
<proteinExistence type="predicted"/>
<sequence length="121" mass="13758">MVGKKVGAVGRPVKSGEYVIKFANNKAQRGWVDLVATQRNAAVDAWDFLTRSPEFQDERRCYPLKGRLAEVVVDGVGYRRWQYKPTIKGSARIWYAVHHERPGGGIVYLERVDTSHPNETK</sequence>
<dbReference type="AlphaFoldDB" id="A0A9D1UK96"/>
<dbReference type="Proteomes" id="UP000824190">
    <property type="component" value="Unassembled WGS sequence"/>
</dbReference>
<dbReference type="EMBL" id="DXGC01000049">
    <property type="protein sequence ID" value="HIW91019.1"/>
    <property type="molecule type" value="Genomic_DNA"/>
</dbReference>
<comment type="caution">
    <text evidence="1">The sequence shown here is derived from an EMBL/GenBank/DDBJ whole genome shotgun (WGS) entry which is preliminary data.</text>
</comment>
<reference evidence="1" key="2">
    <citation type="submission" date="2021-04" db="EMBL/GenBank/DDBJ databases">
        <authorList>
            <person name="Gilroy R."/>
        </authorList>
    </citation>
    <scope>NUCLEOTIDE SEQUENCE</scope>
    <source>
        <strain evidence="1">CHK32-1732</strain>
    </source>
</reference>
<accession>A0A9D1UK96</accession>
<name>A0A9D1UK96_9CORY</name>
<organism evidence="1 2">
    <name type="scientific">Candidatus Corynebacterium avicola</name>
    <dbReference type="NCBI Taxonomy" id="2838527"/>
    <lineage>
        <taxon>Bacteria</taxon>
        <taxon>Bacillati</taxon>
        <taxon>Actinomycetota</taxon>
        <taxon>Actinomycetes</taxon>
        <taxon>Mycobacteriales</taxon>
        <taxon>Corynebacteriaceae</taxon>
        <taxon>Corynebacterium</taxon>
    </lineage>
</organism>
<protein>
    <submittedName>
        <fullName evidence="1">Uncharacterized protein</fullName>
    </submittedName>
</protein>
<evidence type="ECO:0000313" key="2">
    <source>
        <dbReference type="Proteomes" id="UP000824190"/>
    </source>
</evidence>
<evidence type="ECO:0000313" key="1">
    <source>
        <dbReference type="EMBL" id="HIW91019.1"/>
    </source>
</evidence>
<gene>
    <name evidence="1" type="ORF">H9870_05080</name>
</gene>